<keyword evidence="2" id="KW-1185">Reference proteome</keyword>
<dbReference type="Proteomes" id="UP000626697">
    <property type="component" value="Unassembled WGS sequence"/>
</dbReference>
<protein>
    <recommendedName>
        <fullName evidence="3">Cortex morphogenetic protein CmpA</fullName>
    </recommendedName>
</protein>
<evidence type="ECO:0008006" key="3">
    <source>
        <dbReference type="Google" id="ProtNLM"/>
    </source>
</evidence>
<sequence length="39" mass="5053">MPIWLQNQIRRAFHEKNHVQVKMLNQCWFYYWNNESVHY</sequence>
<dbReference type="RefSeq" id="WP_152534698.1">
    <property type="nucleotide sequence ID" value="NZ_JACJHX010000029.1"/>
</dbReference>
<dbReference type="InterPro" id="IPR047764">
    <property type="entry name" value="CmpA"/>
</dbReference>
<name>A0ABR6CWC9_9BACI</name>
<organism evidence="1 2">
    <name type="scientific">Peribacillus huizhouensis</name>
    <dbReference type="NCBI Taxonomy" id="1501239"/>
    <lineage>
        <taxon>Bacteria</taxon>
        <taxon>Bacillati</taxon>
        <taxon>Bacillota</taxon>
        <taxon>Bacilli</taxon>
        <taxon>Bacillales</taxon>
        <taxon>Bacillaceae</taxon>
        <taxon>Peribacillus</taxon>
    </lineage>
</organism>
<gene>
    <name evidence="1" type="ORF">HNP81_004603</name>
</gene>
<reference evidence="1 2" key="1">
    <citation type="submission" date="2020-08" db="EMBL/GenBank/DDBJ databases">
        <title>Genomic Encyclopedia of Type Strains, Phase IV (KMG-IV): sequencing the most valuable type-strain genomes for metagenomic binning, comparative biology and taxonomic classification.</title>
        <authorList>
            <person name="Goeker M."/>
        </authorList>
    </citation>
    <scope>NUCLEOTIDE SEQUENCE [LARGE SCALE GENOMIC DNA]</scope>
    <source>
        <strain evidence="1 2">DSM 105481</strain>
    </source>
</reference>
<evidence type="ECO:0000313" key="2">
    <source>
        <dbReference type="Proteomes" id="UP000626697"/>
    </source>
</evidence>
<dbReference type="Pfam" id="PF26301">
    <property type="entry name" value="spore_CmpA"/>
    <property type="match status" value="1"/>
</dbReference>
<dbReference type="EMBL" id="JACJHX010000029">
    <property type="protein sequence ID" value="MBA9029240.1"/>
    <property type="molecule type" value="Genomic_DNA"/>
</dbReference>
<dbReference type="NCBIfam" id="NF033225">
    <property type="entry name" value="spore_CmpA"/>
    <property type="match status" value="1"/>
</dbReference>
<accession>A0ABR6CWC9</accession>
<evidence type="ECO:0000313" key="1">
    <source>
        <dbReference type="EMBL" id="MBA9029240.1"/>
    </source>
</evidence>
<comment type="caution">
    <text evidence="1">The sequence shown here is derived from an EMBL/GenBank/DDBJ whole genome shotgun (WGS) entry which is preliminary data.</text>
</comment>
<proteinExistence type="predicted"/>